<sequence length="179" mass="19132">MANLSYAALNALRGGYRGSDPEAEALYGMGVSAGGNAISARNLAEQLKFQREALAQEGAISRETLGLREKESTGTLGLGERELTERAALERERLGIEEQKFGLEEQKFGATQDVANVGNLANLISQLRFASDMASIQPYGASNQWSNISQGIRGLIGKTISGRPTSIKPATLARKSLSM</sequence>
<name>A0A6M3J1D7_9ZZZZ</name>
<dbReference type="EMBL" id="MT142514">
    <property type="protein sequence ID" value="QJA83615.1"/>
    <property type="molecule type" value="Genomic_DNA"/>
</dbReference>
<dbReference type="EMBL" id="MT141487">
    <property type="protein sequence ID" value="QJA62991.1"/>
    <property type="molecule type" value="Genomic_DNA"/>
</dbReference>
<dbReference type="AlphaFoldDB" id="A0A6M3J1D7"/>
<reference evidence="1" key="1">
    <citation type="submission" date="2020-03" db="EMBL/GenBank/DDBJ databases">
        <title>The deep terrestrial virosphere.</title>
        <authorList>
            <person name="Holmfeldt K."/>
            <person name="Nilsson E."/>
            <person name="Simone D."/>
            <person name="Lopez-Fernandez M."/>
            <person name="Wu X."/>
            <person name="de Brujin I."/>
            <person name="Lundin D."/>
            <person name="Andersson A."/>
            <person name="Bertilsson S."/>
            <person name="Dopson M."/>
        </authorList>
    </citation>
    <scope>NUCLEOTIDE SEQUENCE</scope>
    <source>
        <strain evidence="2">MM415A00270</strain>
        <strain evidence="1">MM415B00672</strain>
    </source>
</reference>
<proteinExistence type="predicted"/>
<gene>
    <name evidence="2" type="ORF">MM415A00270_0023</name>
    <name evidence="1" type="ORF">MM415B00672_0009</name>
</gene>
<evidence type="ECO:0000313" key="1">
    <source>
        <dbReference type="EMBL" id="QJA62991.1"/>
    </source>
</evidence>
<evidence type="ECO:0000313" key="2">
    <source>
        <dbReference type="EMBL" id="QJA83615.1"/>
    </source>
</evidence>
<accession>A0A6M3J1D7</accession>
<organism evidence="1">
    <name type="scientific">viral metagenome</name>
    <dbReference type="NCBI Taxonomy" id="1070528"/>
    <lineage>
        <taxon>unclassified sequences</taxon>
        <taxon>metagenomes</taxon>
        <taxon>organismal metagenomes</taxon>
    </lineage>
</organism>
<protein>
    <submittedName>
        <fullName evidence="1">Uncharacterized protein</fullName>
    </submittedName>
</protein>